<dbReference type="Proteomes" id="UP001327560">
    <property type="component" value="Chromosome 3"/>
</dbReference>
<evidence type="ECO:0000256" key="1">
    <source>
        <dbReference type="SAM" id="MobiDB-lite"/>
    </source>
</evidence>
<protein>
    <submittedName>
        <fullName evidence="2">Uncharacterized protein</fullName>
    </submittedName>
</protein>
<feature type="compositionally biased region" description="Basic residues" evidence="1">
    <location>
        <begin position="89"/>
        <end position="98"/>
    </location>
</feature>
<feature type="region of interest" description="Disordered" evidence="1">
    <location>
        <begin position="1"/>
        <end position="26"/>
    </location>
</feature>
<feature type="region of interest" description="Disordered" evidence="1">
    <location>
        <begin position="76"/>
        <end position="102"/>
    </location>
</feature>
<accession>A0AAQ3Q785</accession>
<name>A0AAQ3Q785_9LILI</name>
<evidence type="ECO:0000313" key="2">
    <source>
        <dbReference type="EMBL" id="WOL00194.1"/>
    </source>
</evidence>
<proteinExistence type="predicted"/>
<dbReference type="EMBL" id="CP136892">
    <property type="protein sequence ID" value="WOL00194.1"/>
    <property type="molecule type" value="Genomic_DNA"/>
</dbReference>
<reference evidence="2 3" key="1">
    <citation type="submission" date="2023-10" db="EMBL/GenBank/DDBJ databases">
        <title>Chromosome-scale genome assembly provides insights into flower coloration mechanisms of Canna indica.</title>
        <authorList>
            <person name="Li C."/>
        </authorList>
    </citation>
    <scope>NUCLEOTIDE SEQUENCE [LARGE SCALE GENOMIC DNA]</scope>
    <source>
        <tissue evidence="2">Flower</tissue>
    </source>
</reference>
<dbReference type="AlphaFoldDB" id="A0AAQ3Q785"/>
<evidence type="ECO:0000313" key="3">
    <source>
        <dbReference type="Proteomes" id="UP001327560"/>
    </source>
</evidence>
<gene>
    <name evidence="2" type="ORF">Cni_G08907</name>
</gene>
<organism evidence="2 3">
    <name type="scientific">Canna indica</name>
    <name type="common">Indian-shot</name>
    <dbReference type="NCBI Taxonomy" id="4628"/>
    <lineage>
        <taxon>Eukaryota</taxon>
        <taxon>Viridiplantae</taxon>
        <taxon>Streptophyta</taxon>
        <taxon>Embryophyta</taxon>
        <taxon>Tracheophyta</taxon>
        <taxon>Spermatophyta</taxon>
        <taxon>Magnoliopsida</taxon>
        <taxon>Liliopsida</taxon>
        <taxon>Zingiberales</taxon>
        <taxon>Cannaceae</taxon>
        <taxon>Canna</taxon>
    </lineage>
</organism>
<feature type="compositionally biased region" description="Polar residues" evidence="1">
    <location>
        <begin position="1"/>
        <end position="12"/>
    </location>
</feature>
<sequence length="139" mass="16310">MGDINANSQFEEPSQDGEASVSEMQVQNLSRRLEDLEHSVHYLEDNMMTRLSALEGRVEELNRRWTQRLLLEIPTVSPNPPAMLTAPSGHKKKKKKKQGTLTARRVIRRYQRLVKPSWDNKPLIRRVIKNIEKKKRQQR</sequence>
<keyword evidence="3" id="KW-1185">Reference proteome</keyword>